<sequence length="101" mass="11290">MDRVYLDQSGMIKERVIAVLKHSGLKLPQLEELTGISRYTWSNLKNPAKAREIKAEEIEAVVKLYPQFALWIVSGNVHPDCGQTSPDYEAAHSNLPNQNAG</sequence>
<dbReference type="Gene3D" id="1.10.260.40">
    <property type="entry name" value="lambda repressor-like DNA-binding domains"/>
    <property type="match status" value="1"/>
</dbReference>
<accession>A0AB73HSD2</accession>
<protein>
    <submittedName>
        <fullName evidence="2">XRE family transcriptional regulator</fullName>
    </submittedName>
</protein>
<organism evidence="2 3">
    <name type="scientific">Aquipseudomonas alcaligenes</name>
    <name type="common">Pseudomonas alcaligenes</name>
    <dbReference type="NCBI Taxonomy" id="43263"/>
    <lineage>
        <taxon>Bacteria</taxon>
        <taxon>Pseudomonadati</taxon>
        <taxon>Pseudomonadota</taxon>
        <taxon>Gammaproteobacteria</taxon>
        <taxon>Pseudomonadales</taxon>
        <taxon>Pseudomonadaceae</taxon>
        <taxon>Aquipseudomonas</taxon>
    </lineage>
</organism>
<proteinExistence type="predicted"/>
<dbReference type="Proteomes" id="UP001158058">
    <property type="component" value="Unassembled WGS sequence"/>
</dbReference>
<dbReference type="AlphaFoldDB" id="A0AB73HSD2"/>
<evidence type="ECO:0000313" key="2">
    <source>
        <dbReference type="EMBL" id="MDH0140755.1"/>
    </source>
</evidence>
<dbReference type="RefSeq" id="WP_279999139.1">
    <property type="nucleotide sequence ID" value="NZ_JAODZF010000001.1"/>
</dbReference>
<evidence type="ECO:0000313" key="3">
    <source>
        <dbReference type="Proteomes" id="UP001158058"/>
    </source>
</evidence>
<evidence type="ECO:0000256" key="1">
    <source>
        <dbReference type="SAM" id="MobiDB-lite"/>
    </source>
</evidence>
<comment type="caution">
    <text evidence="2">The sequence shown here is derived from an EMBL/GenBank/DDBJ whole genome shotgun (WGS) entry which is preliminary data.</text>
</comment>
<feature type="region of interest" description="Disordered" evidence="1">
    <location>
        <begin position="82"/>
        <end position="101"/>
    </location>
</feature>
<dbReference type="GO" id="GO:0003677">
    <property type="term" value="F:DNA binding"/>
    <property type="evidence" value="ECO:0007669"/>
    <property type="project" value="InterPro"/>
</dbReference>
<dbReference type="InterPro" id="IPR010982">
    <property type="entry name" value="Lambda_DNA-bd_dom_sf"/>
</dbReference>
<reference evidence="2" key="1">
    <citation type="submission" date="2022-09" db="EMBL/GenBank/DDBJ databases">
        <title>Intensive care unit water sources are persistently colonized with multi-drug resistant bacteria and are the site of extensive horizontal gene transfer of antibiotic resistance genes.</title>
        <authorList>
            <person name="Diorio-Toth L."/>
        </authorList>
    </citation>
    <scope>NUCLEOTIDE SEQUENCE</scope>
    <source>
        <strain evidence="2">GD04146</strain>
    </source>
</reference>
<gene>
    <name evidence="2" type="ORF">N7380_00360</name>
</gene>
<dbReference type="EMBL" id="JAODZF010000001">
    <property type="protein sequence ID" value="MDH0140755.1"/>
    <property type="molecule type" value="Genomic_DNA"/>
</dbReference>
<name>A0AB73HSD2_AQUAC</name>